<dbReference type="InterPro" id="IPR005174">
    <property type="entry name" value="KIB1-4_b-propeller"/>
</dbReference>
<name>A0A087GMH3_ARAAL</name>
<dbReference type="PANTHER" id="PTHR44259:SF27">
    <property type="entry name" value="F-BOX DOMAIN-CONTAINING PROTEIN"/>
    <property type="match status" value="1"/>
</dbReference>
<organism evidence="3 4">
    <name type="scientific">Arabis alpina</name>
    <name type="common">Alpine rock-cress</name>
    <dbReference type="NCBI Taxonomy" id="50452"/>
    <lineage>
        <taxon>Eukaryota</taxon>
        <taxon>Viridiplantae</taxon>
        <taxon>Streptophyta</taxon>
        <taxon>Embryophyta</taxon>
        <taxon>Tracheophyta</taxon>
        <taxon>Spermatophyta</taxon>
        <taxon>Magnoliopsida</taxon>
        <taxon>eudicotyledons</taxon>
        <taxon>Gunneridae</taxon>
        <taxon>Pentapetalae</taxon>
        <taxon>rosids</taxon>
        <taxon>malvids</taxon>
        <taxon>Brassicales</taxon>
        <taxon>Brassicaceae</taxon>
        <taxon>Arabideae</taxon>
        <taxon>Arabis</taxon>
    </lineage>
</organism>
<accession>A0A087GMH3</accession>
<dbReference type="Pfam" id="PF00646">
    <property type="entry name" value="F-box"/>
    <property type="match status" value="1"/>
</dbReference>
<feature type="domain" description="KIB1-4 beta-propeller" evidence="2">
    <location>
        <begin position="63"/>
        <end position="346"/>
    </location>
</feature>
<dbReference type="EMBL" id="CM002874">
    <property type="protein sequence ID" value="KFK31075.1"/>
    <property type="molecule type" value="Genomic_DNA"/>
</dbReference>
<dbReference type="SUPFAM" id="SSF82171">
    <property type="entry name" value="DPP6 N-terminal domain-like"/>
    <property type="match status" value="1"/>
</dbReference>
<dbReference type="InterPro" id="IPR050942">
    <property type="entry name" value="F-box_BR-signaling"/>
</dbReference>
<protein>
    <recommendedName>
        <fullName evidence="5">F-box domain-containing protein</fullName>
    </recommendedName>
</protein>
<evidence type="ECO:0000313" key="3">
    <source>
        <dbReference type="EMBL" id="KFK31075.1"/>
    </source>
</evidence>
<evidence type="ECO:0008006" key="5">
    <source>
        <dbReference type="Google" id="ProtNLM"/>
    </source>
</evidence>
<dbReference type="Gene3D" id="1.20.1280.50">
    <property type="match status" value="1"/>
</dbReference>
<evidence type="ECO:0000259" key="1">
    <source>
        <dbReference type="Pfam" id="PF00646"/>
    </source>
</evidence>
<sequence length="374" mass="42805">MSRNRYDWSKLSSDLVRTIFEGLATKDYHRARTVCSNWYSISTTCKRPLYPWRILLNKNSILLYDPKEDKIQETEHPGIDFSIVSVMASCSNWLLIVDTRLNFYLLNVFTRETIVLPSMESSLLGARFERKDEWEHFIERTDIISSKKAAVLWINERTRDYVVAWSYKRHFLFSYKNGDDSWLKLEGTDCIDLAYKGDKLYVLASDVRKLCIKIFDLSLKEVEQGNPYCNLDTRAVLKHGEPMWKSSVAITNSGEVLIIVSLRGLGQKCLLYVYKMNLESGNWERVDSLGGEMLIFGHGVTIRAPVKEIDGGGIKSDSIGFLGCDLWPAPAYFHSDNVPVKCGVFDLATSTITWPEVPVGVSYFKSFWFVPGYA</sequence>
<feature type="domain" description="F-box" evidence="1">
    <location>
        <begin position="8"/>
        <end position="47"/>
    </location>
</feature>
<proteinExistence type="predicted"/>
<reference evidence="4" key="1">
    <citation type="journal article" date="2015" name="Nat. Plants">
        <title>Genome expansion of Arabis alpina linked with retrotransposition and reduced symmetric DNA methylation.</title>
        <authorList>
            <person name="Willing E.M."/>
            <person name="Rawat V."/>
            <person name="Mandakova T."/>
            <person name="Maumus F."/>
            <person name="James G.V."/>
            <person name="Nordstroem K.J."/>
            <person name="Becker C."/>
            <person name="Warthmann N."/>
            <person name="Chica C."/>
            <person name="Szarzynska B."/>
            <person name="Zytnicki M."/>
            <person name="Albani M.C."/>
            <person name="Kiefer C."/>
            <person name="Bergonzi S."/>
            <person name="Castaings L."/>
            <person name="Mateos J.L."/>
            <person name="Berns M.C."/>
            <person name="Bujdoso N."/>
            <person name="Piofczyk T."/>
            <person name="de Lorenzo L."/>
            <person name="Barrero-Sicilia C."/>
            <person name="Mateos I."/>
            <person name="Piednoel M."/>
            <person name="Hagmann J."/>
            <person name="Chen-Min-Tao R."/>
            <person name="Iglesias-Fernandez R."/>
            <person name="Schuster S.C."/>
            <person name="Alonso-Blanco C."/>
            <person name="Roudier F."/>
            <person name="Carbonero P."/>
            <person name="Paz-Ares J."/>
            <person name="Davis S.J."/>
            <person name="Pecinka A."/>
            <person name="Quesneville H."/>
            <person name="Colot V."/>
            <person name="Lysak M.A."/>
            <person name="Weigel D."/>
            <person name="Coupland G."/>
            <person name="Schneeberger K."/>
        </authorList>
    </citation>
    <scope>NUCLEOTIDE SEQUENCE [LARGE SCALE GENOMIC DNA]</scope>
    <source>
        <strain evidence="4">cv. Pajares</strain>
    </source>
</reference>
<gene>
    <name evidence="3" type="ordered locus">AALP_Aa6g065000</name>
</gene>
<dbReference type="AlphaFoldDB" id="A0A087GMH3"/>
<dbReference type="InterPro" id="IPR001810">
    <property type="entry name" value="F-box_dom"/>
</dbReference>
<dbReference type="Gramene" id="KFK31075">
    <property type="protein sequence ID" value="KFK31075"/>
    <property type="gene ID" value="AALP_AA6G065000"/>
</dbReference>
<dbReference type="OrthoDB" id="642536at2759"/>
<dbReference type="OMA" id="LWMNERT"/>
<dbReference type="Proteomes" id="UP000029120">
    <property type="component" value="Chromosome 6"/>
</dbReference>
<evidence type="ECO:0000313" key="4">
    <source>
        <dbReference type="Proteomes" id="UP000029120"/>
    </source>
</evidence>
<keyword evidence="4" id="KW-1185">Reference proteome</keyword>
<dbReference type="InterPro" id="IPR036047">
    <property type="entry name" value="F-box-like_dom_sf"/>
</dbReference>
<dbReference type="Pfam" id="PF03478">
    <property type="entry name" value="Beta-prop_KIB1-4"/>
    <property type="match status" value="1"/>
</dbReference>
<dbReference type="PANTHER" id="PTHR44259">
    <property type="entry name" value="OS07G0183000 PROTEIN-RELATED"/>
    <property type="match status" value="1"/>
</dbReference>
<dbReference type="SUPFAM" id="SSF81383">
    <property type="entry name" value="F-box domain"/>
    <property type="match status" value="1"/>
</dbReference>
<evidence type="ECO:0000259" key="2">
    <source>
        <dbReference type="Pfam" id="PF03478"/>
    </source>
</evidence>